<gene>
    <name evidence="2" type="ORF">HNQ93_001917</name>
</gene>
<evidence type="ECO:0000313" key="3">
    <source>
        <dbReference type="Proteomes" id="UP000532746"/>
    </source>
</evidence>
<evidence type="ECO:0000256" key="1">
    <source>
        <dbReference type="SAM" id="SignalP"/>
    </source>
</evidence>
<comment type="caution">
    <text evidence="2">The sequence shown here is derived from an EMBL/GenBank/DDBJ whole genome shotgun (WGS) entry which is preliminary data.</text>
</comment>
<dbReference type="Proteomes" id="UP000532746">
    <property type="component" value="Unassembled WGS sequence"/>
</dbReference>
<reference evidence="2 3" key="1">
    <citation type="submission" date="2020-08" db="EMBL/GenBank/DDBJ databases">
        <title>Genomic Encyclopedia of Type Strains, Phase IV (KMG-IV): sequencing the most valuable type-strain genomes for metagenomic binning, comparative biology and taxonomic classification.</title>
        <authorList>
            <person name="Goeker M."/>
        </authorList>
    </citation>
    <scope>NUCLEOTIDE SEQUENCE [LARGE SCALE GENOMIC DNA]</scope>
    <source>
        <strain evidence="2 3">DSM 26718</strain>
    </source>
</reference>
<keyword evidence="3" id="KW-1185">Reference proteome</keyword>
<protein>
    <submittedName>
        <fullName evidence="2">Uncharacterized protein</fullName>
    </submittedName>
</protein>
<sequence>MLASGFRLLLIFLALSFCLPTQSSAAALRGRGLLPAVRAKLKGQHHVHRPNYRAYRPARLR</sequence>
<feature type="signal peptide" evidence="1">
    <location>
        <begin position="1"/>
        <end position="25"/>
    </location>
</feature>
<evidence type="ECO:0000313" key="2">
    <source>
        <dbReference type="EMBL" id="MBB6059071.1"/>
    </source>
</evidence>
<dbReference type="RefSeq" id="WP_183402786.1">
    <property type="nucleotide sequence ID" value="NZ_JACHGG010000002.1"/>
</dbReference>
<name>A0A7W9T001_9BACT</name>
<dbReference type="EMBL" id="JACHGG010000002">
    <property type="protein sequence ID" value="MBB6059071.1"/>
    <property type="molecule type" value="Genomic_DNA"/>
</dbReference>
<dbReference type="AlphaFoldDB" id="A0A7W9T001"/>
<feature type="chain" id="PRO_5030518628" evidence="1">
    <location>
        <begin position="26"/>
        <end position="61"/>
    </location>
</feature>
<keyword evidence="1" id="KW-0732">Signal</keyword>
<organism evidence="2 3">
    <name type="scientific">Hymenobacter luteus</name>
    <dbReference type="NCBI Taxonomy" id="1411122"/>
    <lineage>
        <taxon>Bacteria</taxon>
        <taxon>Pseudomonadati</taxon>
        <taxon>Bacteroidota</taxon>
        <taxon>Cytophagia</taxon>
        <taxon>Cytophagales</taxon>
        <taxon>Hymenobacteraceae</taxon>
        <taxon>Hymenobacter</taxon>
    </lineage>
</organism>
<proteinExistence type="predicted"/>
<accession>A0A7W9T001</accession>